<evidence type="ECO:0000259" key="4">
    <source>
        <dbReference type="PROSITE" id="PS50043"/>
    </source>
</evidence>
<dbReference type="PROSITE" id="PS50043">
    <property type="entry name" value="HTH_LUXR_2"/>
    <property type="match status" value="1"/>
</dbReference>
<dbReference type="Proteomes" id="UP000190044">
    <property type="component" value="Unassembled WGS sequence"/>
</dbReference>
<name>A0A1T5DUW2_9SPHN</name>
<dbReference type="SMART" id="SM00421">
    <property type="entry name" value="HTH_LUXR"/>
    <property type="match status" value="1"/>
</dbReference>
<keyword evidence="3" id="KW-0804">Transcription</keyword>
<protein>
    <submittedName>
        <fullName evidence="5">LuxR family transcriptional regulator, quorum-sensing system regulator CciR</fullName>
    </submittedName>
</protein>
<evidence type="ECO:0000256" key="2">
    <source>
        <dbReference type="ARBA" id="ARBA00023125"/>
    </source>
</evidence>
<keyword evidence="6" id="KW-1185">Reference proteome</keyword>
<dbReference type="Gene3D" id="1.10.10.10">
    <property type="entry name" value="Winged helix-like DNA-binding domain superfamily/Winged helix DNA-binding domain"/>
    <property type="match status" value="1"/>
</dbReference>
<dbReference type="EMBL" id="FUYP01000016">
    <property type="protein sequence ID" value="SKB75475.1"/>
    <property type="molecule type" value="Genomic_DNA"/>
</dbReference>
<reference evidence="6" key="1">
    <citation type="submission" date="2017-02" db="EMBL/GenBank/DDBJ databases">
        <authorList>
            <person name="Varghese N."/>
            <person name="Submissions S."/>
        </authorList>
    </citation>
    <scope>NUCLEOTIDE SEQUENCE [LARGE SCALE GENOMIC DNA]</scope>
    <source>
        <strain evidence="6">R11H</strain>
    </source>
</reference>
<evidence type="ECO:0000313" key="5">
    <source>
        <dbReference type="EMBL" id="SKB75475.1"/>
    </source>
</evidence>
<gene>
    <name evidence="5" type="ORF">SAMN06295937_101678</name>
</gene>
<accession>A0A1T5DUW2</accession>
<dbReference type="Gene3D" id="3.30.450.80">
    <property type="entry name" value="Transcription factor LuxR-like, autoinducer-binding domain"/>
    <property type="match status" value="1"/>
</dbReference>
<dbReference type="InterPro" id="IPR036388">
    <property type="entry name" value="WH-like_DNA-bd_sf"/>
</dbReference>
<dbReference type="AlphaFoldDB" id="A0A1T5DUW2"/>
<evidence type="ECO:0000256" key="1">
    <source>
        <dbReference type="ARBA" id="ARBA00023015"/>
    </source>
</evidence>
<dbReference type="InterPro" id="IPR005143">
    <property type="entry name" value="TF_LuxR_autoind-bd_dom"/>
</dbReference>
<dbReference type="GO" id="GO:0006355">
    <property type="term" value="P:regulation of DNA-templated transcription"/>
    <property type="evidence" value="ECO:0007669"/>
    <property type="project" value="InterPro"/>
</dbReference>
<sequence length="244" mass="27220">MDAAHAFAHDVTRVKDLAGFSDLLAELCGRLGCRWFALSHHVDFLAAPARGVRIHNYPEEWALWFDQHRLGLSDPIHRASRRGLAGFFWHDYARFTQRRASDEIILTEARRHGIGPGLTVPAHLPGEAHGSVSFAWTPDGNPDPQSLWFARMIGGLAFEAARRLVHPEIAATGPRLTERQRECLIWTACGKSAWETATIMGLRYDTVKEHLRNARARYDVTGCTPLTIRALFAGDICFGDLAGL</sequence>
<dbReference type="InterPro" id="IPR036693">
    <property type="entry name" value="TF_LuxR_autoind-bd_dom_sf"/>
</dbReference>
<dbReference type="SUPFAM" id="SSF46894">
    <property type="entry name" value="C-terminal effector domain of the bipartite response regulators"/>
    <property type="match status" value="1"/>
</dbReference>
<keyword evidence="1" id="KW-0805">Transcription regulation</keyword>
<feature type="domain" description="HTH luxR-type" evidence="4">
    <location>
        <begin position="169"/>
        <end position="234"/>
    </location>
</feature>
<keyword evidence="2" id="KW-0238">DNA-binding</keyword>
<evidence type="ECO:0000256" key="3">
    <source>
        <dbReference type="ARBA" id="ARBA00023163"/>
    </source>
</evidence>
<dbReference type="InterPro" id="IPR016032">
    <property type="entry name" value="Sig_transdc_resp-reg_C-effctor"/>
</dbReference>
<dbReference type="Pfam" id="PF03472">
    <property type="entry name" value="Autoind_bind"/>
    <property type="match status" value="1"/>
</dbReference>
<dbReference type="InterPro" id="IPR000792">
    <property type="entry name" value="Tscrpt_reg_LuxR_C"/>
</dbReference>
<evidence type="ECO:0000313" key="6">
    <source>
        <dbReference type="Proteomes" id="UP000190044"/>
    </source>
</evidence>
<dbReference type="SUPFAM" id="SSF75516">
    <property type="entry name" value="Pheromone-binding domain of LuxR-like quorum-sensing transcription factors"/>
    <property type="match status" value="1"/>
</dbReference>
<organism evidence="5 6">
    <name type="scientific">Sphingopyxis flava</name>
    <dbReference type="NCBI Taxonomy" id="1507287"/>
    <lineage>
        <taxon>Bacteria</taxon>
        <taxon>Pseudomonadati</taxon>
        <taxon>Pseudomonadota</taxon>
        <taxon>Alphaproteobacteria</taxon>
        <taxon>Sphingomonadales</taxon>
        <taxon>Sphingomonadaceae</taxon>
        <taxon>Sphingopyxis</taxon>
    </lineage>
</organism>
<dbReference type="CDD" id="cd06170">
    <property type="entry name" value="LuxR_C_like"/>
    <property type="match status" value="1"/>
</dbReference>
<dbReference type="GO" id="GO:0003677">
    <property type="term" value="F:DNA binding"/>
    <property type="evidence" value="ECO:0007669"/>
    <property type="project" value="UniProtKB-KW"/>
</dbReference>
<dbReference type="Pfam" id="PF00196">
    <property type="entry name" value="GerE"/>
    <property type="match status" value="1"/>
</dbReference>
<proteinExistence type="predicted"/>